<reference evidence="1" key="1">
    <citation type="submission" date="2018-04" db="EMBL/GenBank/DDBJ databases">
        <title>Genomes of the Obligate Erwinia dacicola and Facultative Enterobacter sp. OLF Endosymbionts of the Olive Fruit fly, Bactrocera oleae.</title>
        <authorList>
            <person name="Estes A.M."/>
            <person name="Hearn D.J."/>
            <person name="Agarwal S."/>
            <person name="Pierson E.A."/>
            <person name="Dunning-Hotopp J.C."/>
        </authorList>
    </citation>
    <scope>NUCLEOTIDE SEQUENCE [LARGE SCALE GENOMIC DNA]</scope>
    <source>
        <strain evidence="1">Oroville</strain>
    </source>
</reference>
<name>A0A328TQV6_9GAMM</name>
<organism evidence="1 2">
    <name type="scientific">Candidatus Erwinia dacicola</name>
    <dbReference type="NCBI Taxonomy" id="252393"/>
    <lineage>
        <taxon>Bacteria</taxon>
        <taxon>Pseudomonadati</taxon>
        <taxon>Pseudomonadota</taxon>
        <taxon>Gammaproteobacteria</taxon>
        <taxon>Enterobacterales</taxon>
        <taxon>Erwiniaceae</taxon>
        <taxon>Erwinia</taxon>
    </lineage>
</organism>
<evidence type="ECO:0000313" key="2">
    <source>
        <dbReference type="Proteomes" id="UP000244334"/>
    </source>
</evidence>
<dbReference type="EMBL" id="LJAM02000021">
    <property type="protein sequence ID" value="RAP72640.1"/>
    <property type="molecule type" value="Genomic_DNA"/>
</dbReference>
<dbReference type="Proteomes" id="UP000244334">
    <property type="component" value="Unassembled WGS sequence"/>
</dbReference>
<keyword evidence="2" id="KW-1185">Reference proteome</keyword>
<comment type="caution">
    <text evidence="1">The sequence shown here is derived from an EMBL/GenBank/DDBJ whole genome shotgun (WGS) entry which is preliminary data.</text>
</comment>
<protein>
    <submittedName>
        <fullName evidence="1">Uncharacterized protein</fullName>
    </submittedName>
</protein>
<evidence type="ECO:0000313" key="1">
    <source>
        <dbReference type="EMBL" id="RAP72640.1"/>
    </source>
</evidence>
<dbReference type="AlphaFoldDB" id="A0A328TQV6"/>
<sequence>MSNCGENDKDVRVSRFLCRQEIKNPVPDTRFPDNRFCVSRKN</sequence>
<accession>A0A328TQV6</accession>
<gene>
    <name evidence="1" type="ORF">ACZ87_00533</name>
</gene>
<proteinExistence type="predicted"/>